<comment type="caution">
    <text evidence="3">The sequence shown here is derived from an EMBL/GenBank/DDBJ whole genome shotgun (WGS) entry which is preliminary data.</text>
</comment>
<accession>A0A2P5BA49</accession>
<evidence type="ECO:0000313" key="4">
    <source>
        <dbReference type="Proteomes" id="UP000237105"/>
    </source>
</evidence>
<dbReference type="EMBL" id="JXTB01000326">
    <property type="protein sequence ID" value="PON45660.1"/>
    <property type="molecule type" value="Genomic_DNA"/>
</dbReference>
<sequence>MNKLSRPISPKTSTHSFTPTPFSKSSNTSPKVRFCGKVLAICNGSSGGRVCPLVEGLELRFETRKICEVGLLSHHLLVLVLVLALVLVLLHLLLGEMGGKWVKRSEKWGGIELRIERKV</sequence>
<keyword evidence="4" id="KW-1185">Reference proteome</keyword>
<gene>
    <name evidence="3" type="ORF">PanWU01x14_257710</name>
</gene>
<feature type="compositionally biased region" description="Low complexity" evidence="1">
    <location>
        <begin position="9"/>
        <end position="29"/>
    </location>
</feature>
<reference evidence="4" key="1">
    <citation type="submission" date="2016-06" db="EMBL/GenBank/DDBJ databases">
        <title>Parallel loss of symbiosis genes in relatives of nitrogen-fixing non-legume Parasponia.</title>
        <authorList>
            <person name="Van Velzen R."/>
            <person name="Holmer R."/>
            <person name="Bu F."/>
            <person name="Rutten L."/>
            <person name="Van Zeijl A."/>
            <person name="Liu W."/>
            <person name="Santuari L."/>
            <person name="Cao Q."/>
            <person name="Sharma T."/>
            <person name="Shen D."/>
            <person name="Roswanjaya Y."/>
            <person name="Wardhani T."/>
            <person name="Kalhor M.S."/>
            <person name="Jansen J."/>
            <person name="Van den Hoogen J."/>
            <person name="Gungor B."/>
            <person name="Hartog M."/>
            <person name="Hontelez J."/>
            <person name="Verver J."/>
            <person name="Yang W.-C."/>
            <person name="Schijlen E."/>
            <person name="Repin R."/>
            <person name="Schilthuizen M."/>
            <person name="Schranz E."/>
            <person name="Heidstra R."/>
            <person name="Miyata K."/>
            <person name="Fedorova E."/>
            <person name="Kohlen W."/>
            <person name="Bisseling T."/>
            <person name="Smit S."/>
            <person name="Geurts R."/>
        </authorList>
    </citation>
    <scope>NUCLEOTIDE SEQUENCE [LARGE SCALE GENOMIC DNA]</scope>
    <source>
        <strain evidence="4">cv. WU1-14</strain>
    </source>
</reference>
<evidence type="ECO:0000256" key="2">
    <source>
        <dbReference type="SAM" id="Phobius"/>
    </source>
</evidence>
<feature type="region of interest" description="Disordered" evidence="1">
    <location>
        <begin position="1"/>
        <end position="29"/>
    </location>
</feature>
<evidence type="ECO:0000256" key="1">
    <source>
        <dbReference type="SAM" id="MobiDB-lite"/>
    </source>
</evidence>
<keyword evidence="2" id="KW-1133">Transmembrane helix</keyword>
<proteinExistence type="predicted"/>
<dbReference type="AlphaFoldDB" id="A0A2P5BA49"/>
<protein>
    <recommendedName>
        <fullName evidence="5">Transmembrane protein</fullName>
    </recommendedName>
</protein>
<organism evidence="3 4">
    <name type="scientific">Parasponia andersonii</name>
    <name type="common">Sponia andersonii</name>
    <dbReference type="NCBI Taxonomy" id="3476"/>
    <lineage>
        <taxon>Eukaryota</taxon>
        <taxon>Viridiplantae</taxon>
        <taxon>Streptophyta</taxon>
        <taxon>Embryophyta</taxon>
        <taxon>Tracheophyta</taxon>
        <taxon>Spermatophyta</taxon>
        <taxon>Magnoliopsida</taxon>
        <taxon>eudicotyledons</taxon>
        <taxon>Gunneridae</taxon>
        <taxon>Pentapetalae</taxon>
        <taxon>rosids</taxon>
        <taxon>fabids</taxon>
        <taxon>Rosales</taxon>
        <taxon>Cannabaceae</taxon>
        <taxon>Parasponia</taxon>
    </lineage>
</organism>
<keyword evidence="2" id="KW-0812">Transmembrane</keyword>
<evidence type="ECO:0000313" key="3">
    <source>
        <dbReference type="EMBL" id="PON45660.1"/>
    </source>
</evidence>
<feature type="transmembrane region" description="Helical" evidence="2">
    <location>
        <begin position="72"/>
        <end position="94"/>
    </location>
</feature>
<dbReference type="OrthoDB" id="10403714at2759"/>
<keyword evidence="2" id="KW-0472">Membrane</keyword>
<name>A0A2P5BA49_PARAD</name>
<dbReference type="Proteomes" id="UP000237105">
    <property type="component" value="Unassembled WGS sequence"/>
</dbReference>
<evidence type="ECO:0008006" key="5">
    <source>
        <dbReference type="Google" id="ProtNLM"/>
    </source>
</evidence>